<reference evidence="3" key="1">
    <citation type="submission" date="2018-05" db="EMBL/GenBank/DDBJ databases">
        <authorList>
            <person name="Deangelis K."/>
            <person name="Huntemann M."/>
            <person name="Clum A."/>
            <person name="Pillay M."/>
            <person name="Palaniappan K."/>
            <person name="Varghese N."/>
            <person name="Mikhailova N."/>
            <person name="Stamatis D."/>
            <person name="Reddy T."/>
            <person name="Daum C."/>
            <person name="Shapiro N."/>
            <person name="Ivanova N."/>
            <person name="Kyrpides N."/>
            <person name="Woyke T."/>
        </authorList>
    </citation>
    <scope>NUCLEOTIDE SEQUENCE [LARGE SCALE GENOMIC DNA]</scope>
    <source>
        <strain evidence="3">GAS496</strain>
    </source>
</reference>
<organism evidence="2 3">
    <name type="scientific">Mycolicibacterium moriokaense</name>
    <dbReference type="NCBI Taxonomy" id="39691"/>
    <lineage>
        <taxon>Bacteria</taxon>
        <taxon>Bacillati</taxon>
        <taxon>Actinomycetota</taxon>
        <taxon>Actinomycetes</taxon>
        <taxon>Mycobacteriales</taxon>
        <taxon>Mycobacteriaceae</taxon>
        <taxon>Mycolicibacterium</taxon>
    </lineage>
</organism>
<protein>
    <submittedName>
        <fullName evidence="2">Pimeloyl-ACP methyl ester carboxylesterase</fullName>
    </submittedName>
</protein>
<dbReference type="RefSeq" id="WP_110316485.1">
    <property type="nucleotide sequence ID" value="NZ_QJJU01000007.1"/>
</dbReference>
<dbReference type="InterPro" id="IPR052897">
    <property type="entry name" value="Sec-Metab_Biosynth_Hydrolase"/>
</dbReference>
<reference evidence="2 3" key="2">
    <citation type="submission" date="2018-06" db="EMBL/GenBank/DDBJ databases">
        <title>Sequencing of bacterial isolates from soil warming experiment in Harvard Forest, Massachusetts, USA.</title>
        <authorList>
            <person name="Deangelis K.PhD."/>
        </authorList>
    </citation>
    <scope>NUCLEOTIDE SEQUENCE [LARGE SCALE GENOMIC DNA]</scope>
    <source>
        <strain evidence="2 3">GAS496</strain>
    </source>
</reference>
<dbReference type="InterPro" id="IPR000073">
    <property type="entry name" value="AB_hydrolase_1"/>
</dbReference>
<gene>
    <name evidence="2" type="ORF">C8E89_107165</name>
</gene>
<dbReference type="Proteomes" id="UP000247781">
    <property type="component" value="Unassembled WGS sequence"/>
</dbReference>
<dbReference type="OrthoDB" id="9773549at2"/>
<sequence length="233" mass="25733">MTTFALVHGGYHGSWCWEHLTPLLEQAGHDVVVMDLPLEDSAATFDTYADVVCAALADCGDDVVLVGHSYAGNTIPLVAARRPLRHLVYLCAMIPDIGRSLAEQLTDKPEMLNPVFERGLSELDEQLRQGWTDLDIAREVFYGDCDEQFAQAALSRLRPQSVYPAIQPCSLAEHPRVSTTYVVCSDDQMLRPEWSRQAAGERLTAELIELPGHHSPFYSRPSVLADVLLGLAS</sequence>
<evidence type="ECO:0000259" key="1">
    <source>
        <dbReference type="Pfam" id="PF12697"/>
    </source>
</evidence>
<dbReference type="SUPFAM" id="SSF53474">
    <property type="entry name" value="alpha/beta-Hydrolases"/>
    <property type="match status" value="1"/>
</dbReference>
<dbReference type="Gene3D" id="3.40.50.1820">
    <property type="entry name" value="alpha/beta hydrolase"/>
    <property type="match status" value="1"/>
</dbReference>
<dbReference type="GO" id="GO:0003824">
    <property type="term" value="F:catalytic activity"/>
    <property type="evidence" value="ECO:0007669"/>
    <property type="project" value="UniProtKB-ARBA"/>
</dbReference>
<dbReference type="InterPro" id="IPR029058">
    <property type="entry name" value="AB_hydrolase_fold"/>
</dbReference>
<dbReference type="Pfam" id="PF12697">
    <property type="entry name" value="Abhydrolase_6"/>
    <property type="match status" value="1"/>
</dbReference>
<proteinExistence type="predicted"/>
<evidence type="ECO:0000313" key="2">
    <source>
        <dbReference type="EMBL" id="PXX08860.1"/>
    </source>
</evidence>
<accession>A0A318HHG0</accession>
<dbReference type="PANTHER" id="PTHR37017:SF11">
    <property type="entry name" value="ESTERASE_LIPASE_THIOESTERASE DOMAIN-CONTAINING PROTEIN"/>
    <property type="match status" value="1"/>
</dbReference>
<dbReference type="EMBL" id="QJJU01000007">
    <property type="protein sequence ID" value="PXX08860.1"/>
    <property type="molecule type" value="Genomic_DNA"/>
</dbReference>
<dbReference type="PANTHER" id="PTHR37017">
    <property type="entry name" value="AB HYDROLASE-1 DOMAIN-CONTAINING PROTEIN-RELATED"/>
    <property type="match status" value="1"/>
</dbReference>
<dbReference type="AlphaFoldDB" id="A0A318HHG0"/>
<comment type="caution">
    <text evidence="2">The sequence shown here is derived from an EMBL/GenBank/DDBJ whole genome shotgun (WGS) entry which is preliminary data.</text>
</comment>
<keyword evidence="3" id="KW-1185">Reference proteome</keyword>
<evidence type="ECO:0000313" key="3">
    <source>
        <dbReference type="Proteomes" id="UP000247781"/>
    </source>
</evidence>
<feature type="domain" description="AB hydrolase-1" evidence="1">
    <location>
        <begin position="6"/>
        <end position="226"/>
    </location>
</feature>
<name>A0A318HHG0_9MYCO</name>